<evidence type="ECO:0000313" key="2">
    <source>
        <dbReference type="Proteomes" id="UP000264820"/>
    </source>
</evidence>
<evidence type="ECO:0000313" key="1">
    <source>
        <dbReference type="Ensembl" id="ENSHCOP00000000448.1"/>
    </source>
</evidence>
<sequence>LNADRSLDDRLLTAMLRALLLGSHREARNSVLHESQRFGRLSQGPLVLEDHINSPDWEEAPGQIWSMAVPQRFGKK</sequence>
<dbReference type="GO" id="GO:0005184">
    <property type="term" value="F:neuropeptide hormone activity"/>
    <property type="evidence" value="ECO:0007669"/>
    <property type="project" value="InterPro"/>
</dbReference>
<accession>A0A3Q2X9B7</accession>
<dbReference type="STRING" id="109280.ENSHCOP00000000448"/>
<dbReference type="InterPro" id="IPR008065">
    <property type="entry name" value="NPFF"/>
</dbReference>
<dbReference type="PANTHER" id="PTHR15044">
    <property type="entry name" value="NEUROPEPTIDE FF"/>
    <property type="match status" value="1"/>
</dbReference>
<dbReference type="PANTHER" id="PTHR15044:SF0">
    <property type="entry name" value="PRO-FMRFAMIDE-RELATED NEUROPEPTIDE FF"/>
    <property type="match status" value="1"/>
</dbReference>
<dbReference type="Ensembl" id="ENSHCOT00000013758.1">
    <property type="protein sequence ID" value="ENSHCOP00000000448.1"/>
    <property type="gene ID" value="ENSHCOG00000001267.1"/>
</dbReference>
<dbReference type="AlphaFoldDB" id="A0A3Q2X9B7"/>
<keyword evidence="2" id="KW-1185">Reference proteome</keyword>
<proteinExistence type="predicted"/>
<dbReference type="Proteomes" id="UP000264820">
    <property type="component" value="Unplaced"/>
</dbReference>
<reference evidence="1" key="1">
    <citation type="submission" date="2025-08" db="UniProtKB">
        <authorList>
            <consortium name="Ensembl"/>
        </authorList>
    </citation>
    <scope>IDENTIFICATION</scope>
</reference>
<dbReference type="Pfam" id="PF15085">
    <property type="entry name" value="NPFF"/>
    <property type="match status" value="1"/>
</dbReference>
<dbReference type="OMA" id="EDHINSP"/>
<reference evidence="1" key="2">
    <citation type="submission" date="2025-09" db="UniProtKB">
        <authorList>
            <consortium name="Ensembl"/>
        </authorList>
    </citation>
    <scope>IDENTIFICATION</scope>
</reference>
<organism evidence="1 2">
    <name type="scientific">Hippocampus comes</name>
    <name type="common">Tiger tail seahorse</name>
    <dbReference type="NCBI Taxonomy" id="109280"/>
    <lineage>
        <taxon>Eukaryota</taxon>
        <taxon>Metazoa</taxon>
        <taxon>Chordata</taxon>
        <taxon>Craniata</taxon>
        <taxon>Vertebrata</taxon>
        <taxon>Euteleostomi</taxon>
        <taxon>Actinopterygii</taxon>
        <taxon>Neopterygii</taxon>
        <taxon>Teleostei</taxon>
        <taxon>Neoteleostei</taxon>
        <taxon>Acanthomorphata</taxon>
        <taxon>Syngnathiaria</taxon>
        <taxon>Syngnathiformes</taxon>
        <taxon>Syngnathoidei</taxon>
        <taxon>Syngnathidae</taxon>
        <taxon>Hippocampus</taxon>
    </lineage>
</organism>
<protein>
    <submittedName>
        <fullName evidence="1">Neuropeptide FF-amide peptide precursor like</fullName>
    </submittedName>
</protein>
<name>A0A3Q2X9B7_HIPCM</name>
<dbReference type="GeneTree" id="ENSGT00390000015021"/>